<feature type="compositionally biased region" description="Low complexity" evidence="2">
    <location>
        <begin position="1164"/>
        <end position="1180"/>
    </location>
</feature>
<feature type="compositionally biased region" description="Polar residues" evidence="2">
    <location>
        <begin position="626"/>
        <end position="636"/>
    </location>
</feature>
<feature type="compositionally biased region" description="Pro residues" evidence="2">
    <location>
        <begin position="1233"/>
        <end position="1247"/>
    </location>
</feature>
<feature type="compositionally biased region" description="Low complexity" evidence="2">
    <location>
        <begin position="203"/>
        <end position="214"/>
    </location>
</feature>
<reference evidence="4" key="2">
    <citation type="submission" date="2016-06" db="UniProtKB">
        <authorList>
            <consortium name="WormBaseParasite"/>
        </authorList>
    </citation>
    <scope>IDENTIFICATION</scope>
</reference>
<keyword evidence="3" id="KW-1185">Reference proteome</keyword>
<feature type="compositionally biased region" description="Low complexity" evidence="2">
    <location>
        <begin position="579"/>
        <end position="595"/>
    </location>
</feature>
<feature type="compositionally biased region" description="Polar residues" evidence="2">
    <location>
        <begin position="160"/>
        <end position="169"/>
    </location>
</feature>
<feature type="compositionally biased region" description="Basic and acidic residues" evidence="2">
    <location>
        <begin position="1363"/>
        <end position="1377"/>
    </location>
</feature>
<feature type="compositionally biased region" description="Polar residues" evidence="2">
    <location>
        <begin position="1636"/>
        <end position="1645"/>
    </location>
</feature>
<feature type="compositionally biased region" description="Polar residues" evidence="2">
    <location>
        <begin position="1054"/>
        <end position="1066"/>
    </location>
</feature>
<feature type="region of interest" description="Disordered" evidence="2">
    <location>
        <begin position="1506"/>
        <end position="1663"/>
    </location>
</feature>
<feature type="region of interest" description="Disordered" evidence="2">
    <location>
        <begin position="82"/>
        <end position="148"/>
    </location>
</feature>
<evidence type="ECO:0000313" key="4">
    <source>
        <dbReference type="WBParaSite" id="GPLIN_000118300"/>
    </source>
</evidence>
<feature type="compositionally biased region" description="Low complexity" evidence="2">
    <location>
        <begin position="1108"/>
        <end position="1123"/>
    </location>
</feature>
<feature type="region of interest" description="Disordered" evidence="2">
    <location>
        <begin position="941"/>
        <end position="1123"/>
    </location>
</feature>
<feature type="compositionally biased region" description="Low complexity" evidence="2">
    <location>
        <begin position="170"/>
        <end position="189"/>
    </location>
</feature>
<feature type="compositionally biased region" description="Low complexity" evidence="2">
    <location>
        <begin position="1593"/>
        <end position="1608"/>
    </location>
</feature>
<feature type="region of interest" description="Disordered" evidence="2">
    <location>
        <begin position="1363"/>
        <end position="1382"/>
    </location>
</feature>
<feature type="compositionally biased region" description="Low complexity" evidence="2">
    <location>
        <begin position="290"/>
        <end position="306"/>
    </location>
</feature>
<feature type="compositionally biased region" description="Polar residues" evidence="2">
    <location>
        <begin position="138"/>
        <end position="148"/>
    </location>
</feature>
<feature type="region of interest" description="Disordered" evidence="2">
    <location>
        <begin position="350"/>
        <end position="454"/>
    </location>
</feature>
<reference evidence="3" key="1">
    <citation type="submission" date="2014-05" db="EMBL/GenBank/DDBJ databases">
        <title>The genome and life-stage specific transcriptomes of Globodera pallida elucidate key aspects of plant parasitism by a cyst nematode.</title>
        <authorList>
            <person name="Cotton J.A."/>
            <person name="Lilley C.J."/>
            <person name="Jones L.M."/>
            <person name="Kikuchi T."/>
            <person name="Reid A.J."/>
            <person name="Thorpe P."/>
            <person name="Tsai I.J."/>
            <person name="Beasley H."/>
            <person name="Blok V."/>
            <person name="Cock P.J.A."/>
            <person name="Van den Akker S.E."/>
            <person name="Holroyd N."/>
            <person name="Hunt M."/>
            <person name="Mantelin S."/>
            <person name="Naghra H."/>
            <person name="Pain A."/>
            <person name="Palomares-Rius J.E."/>
            <person name="Zarowiecki M."/>
            <person name="Berriman M."/>
            <person name="Jones J.T."/>
            <person name="Urwin P.E."/>
        </authorList>
    </citation>
    <scope>NUCLEOTIDE SEQUENCE [LARGE SCALE GENOMIC DNA]</scope>
    <source>
        <strain evidence="3">Lindley</strain>
    </source>
</reference>
<feature type="compositionally biased region" description="Low complexity" evidence="2">
    <location>
        <begin position="1570"/>
        <end position="1581"/>
    </location>
</feature>
<feature type="compositionally biased region" description="Polar residues" evidence="2">
    <location>
        <begin position="999"/>
        <end position="1015"/>
    </location>
</feature>
<feature type="coiled-coil region" evidence="1">
    <location>
        <begin position="1434"/>
        <end position="1468"/>
    </location>
</feature>
<proteinExistence type="predicted"/>
<feature type="compositionally biased region" description="Polar residues" evidence="2">
    <location>
        <begin position="122"/>
        <end position="131"/>
    </location>
</feature>
<feature type="compositionally biased region" description="Polar residues" evidence="2">
    <location>
        <begin position="247"/>
        <end position="257"/>
    </location>
</feature>
<dbReference type="WBParaSite" id="GPLIN_000118300">
    <property type="protein sequence ID" value="GPLIN_000118300"/>
    <property type="gene ID" value="GPLIN_000118300"/>
</dbReference>
<feature type="compositionally biased region" description="Polar residues" evidence="2">
    <location>
        <begin position="1190"/>
        <end position="1199"/>
    </location>
</feature>
<feature type="compositionally biased region" description="Low complexity" evidence="2">
    <location>
        <begin position="325"/>
        <end position="337"/>
    </location>
</feature>
<feature type="region of interest" description="Disordered" evidence="2">
    <location>
        <begin position="549"/>
        <end position="599"/>
    </location>
</feature>
<evidence type="ECO:0000256" key="1">
    <source>
        <dbReference type="SAM" id="Coils"/>
    </source>
</evidence>
<sequence>MAQHQLPLNSLGAGGAGGVAADDETGGNNFLGASPSGTYEGDLANNNNHLIHPHGNSFHGHQQTVAFTSPPPYRNHHQNQDGHCFVGSSAATTSSDHTPVHPPPLSGSLPPITSLGKRSLLHHNNPSQQLNCFGDVDGQQQHTSTSSNTAAVVVNPTQMYSSNHQQQQNSSGASSSVCSPASPFPSASGPGSGGSSSVRTPMQQQQQMRVFQQQSNGNGGNEFAPMGRMGGGVGQQHQHSFRQKQQYGSATATNAVKASSPMMAENHHYPPHHPQIQKKMPSPAFSFHGMSNNNNHNTANSMMSSNPGSIISAPPESPLSAHSMNNNNSNNRSPPVRSNYSLQRMLVNSASTTPPDQHVPMPNSQQSYGNGNDGPSGENAGGVDNEQQSNSSSSLLMPLSDEQQNVQNDSKASSLQQNSFGSNSCGEGDALLLQNHSPVNNSNSAGSVAANVGKSKRTCAARTARAKTSVSMTQPLPQQPMDTLTPSIGVGDGGRLAPDGPTVRQHLQQQQAAQRQRQQHETMVRRLCQQQREESVGWGGTFSVEKLQHQHTNTAQRRRPQIESAPPSVTTNIGGHGGPSPCSFPTSGPSSSASCSGGGSELQLQQILTVSAAPPLPPLANNSALKTSSSDLLTSPSKRRSRKAPACGTATNMALAQTVGVGPSTPGASSADALASTIASVASGGGSFEFEKAIGTSPLPLSLSISAGTLLPSGDCSSNLMASAACGIGPSTSCQPQQLITSPGVKRRRTQQQTQAVTAIVNALAQSPVTTEQQMTPNLLLHPPGGVSVGDASLHQLHQQPSMGIGGGSTQHNEQITAPSQCRIHVQNPPQTHGDFPPTGTKIQVVHMQPPAAVHHHRHQQMTPMSDNVSSSQQQVVAARSMSARLSTLRPAFDHHHLPSSSTSFDFHTATARAHSSSNTNNNDNVLQNASSIAELASLTATGGGHSQELSHHSSPRTTAPPYSPYHHHPPPQQQKFVQVAPPPLPHHQNPQQIPFVTPTVQTPHQYGNTTMGPKQQSPSNSYQYNHQQQQLQHQNLQPSATGFKHPPQPFLSHFSSSNNITNHNNGRPFRTFPQHYARQQQQMALDDCSPIPPPQTPSSMSGDHFRAQSPAQHPSTSSSPSTAAILLAPNHQQQDGGAVLPIVTPQCTLPNSSPTPQQQQHAQTLYHHQQLQRYQLQQQFPMGGGPSPVASTMPSSNHRFGAGLPASGYQPTSGSGAIASHKITPSFRGAAAPPPPPFVCPAPPPVALSQPSPMGSPLPQRAQLSRAQLLSRHSRDVEARKCAVKLYHLQRTIKALVYKNGALADELARLNQRIYTVTAERKMLAKRLQHHERNRIRRIQSQYRKAIAAATVKPTAFVSMKKEETDEAGEREREETDGGGWRGEEFFLAAGANAEEPLTEQSFTVGSSEVTDSICPTTTSIVTAETPTTGIVEEEEEEEERKISIKLEVVEQEQREVIDEANSYLEKDRDECVVLPYRQHSTMAQEVQHRQHCLVSQVKEEECEEAMVGQQQQNEISSSGGGGTVNEEQQQQQQHRQHKQQQPQLQMRLRPRAATSGNTTTALHHGHDASSSSTATVRVSPDQGRSAHQNNSGSRSAVGSSKSSTRTRMMNLSHQTMELRSRRSRSSEQKEGKMRNSSTSSQLPPTEAVLLNGCDGIGRIRR</sequence>
<feature type="region of interest" description="Disordered" evidence="2">
    <location>
        <begin position="613"/>
        <end position="647"/>
    </location>
</feature>
<feature type="compositionally biased region" description="Low complexity" evidence="2">
    <location>
        <begin position="389"/>
        <end position="400"/>
    </location>
</feature>
<organism evidence="3 4">
    <name type="scientific">Globodera pallida</name>
    <name type="common">Potato cyst nematode worm</name>
    <name type="synonym">Heterodera pallida</name>
    <dbReference type="NCBI Taxonomy" id="36090"/>
    <lineage>
        <taxon>Eukaryota</taxon>
        <taxon>Metazoa</taxon>
        <taxon>Ecdysozoa</taxon>
        <taxon>Nematoda</taxon>
        <taxon>Chromadorea</taxon>
        <taxon>Rhabditida</taxon>
        <taxon>Tylenchina</taxon>
        <taxon>Tylenchomorpha</taxon>
        <taxon>Tylenchoidea</taxon>
        <taxon>Heteroderidae</taxon>
        <taxon>Heteroderinae</taxon>
        <taxon>Globodera</taxon>
    </lineage>
</organism>
<feature type="compositionally biased region" description="Low complexity" evidence="2">
    <location>
        <begin position="1016"/>
        <end position="1040"/>
    </location>
</feature>
<feature type="compositionally biased region" description="Polar residues" evidence="2">
    <location>
        <begin position="1510"/>
        <end position="1519"/>
    </location>
</feature>
<accession>A0A183BKQ2</accession>
<evidence type="ECO:0000313" key="3">
    <source>
        <dbReference type="Proteomes" id="UP000050741"/>
    </source>
</evidence>
<evidence type="ECO:0000256" key="2">
    <source>
        <dbReference type="SAM" id="MobiDB-lite"/>
    </source>
</evidence>
<name>A0A183BKQ2_GLOPA</name>
<feature type="compositionally biased region" description="Low complexity" evidence="2">
    <location>
        <begin position="1530"/>
        <end position="1549"/>
    </location>
</feature>
<feature type="compositionally biased region" description="Polar residues" evidence="2">
    <location>
        <begin position="1146"/>
        <end position="1163"/>
    </location>
</feature>
<keyword evidence="1" id="KW-0175">Coiled coil</keyword>
<feature type="region of interest" description="Disordered" evidence="2">
    <location>
        <begin position="1144"/>
        <end position="1264"/>
    </location>
</feature>
<feature type="region of interest" description="Disordered" evidence="2">
    <location>
        <begin position="160"/>
        <end position="337"/>
    </location>
</feature>
<feature type="compositionally biased region" description="Low complexity" evidence="2">
    <location>
        <begin position="439"/>
        <end position="453"/>
    </location>
</feature>
<feature type="compositionally biased region" description="Low complexity" evidence="2">
    <location>
        <begin position="235"/>
        <end position="246"/>
    </location>
</feature>
<protein>
    <submittedName>
        <fullName evidence="4">Protein kinase domain-containing protein</fullName>
    </submittedName>
</protein>
<feature type="compositionally biased region" description="Basic and acidic residues" evidence="2">
    <location>
        <begin position="1618"/>
        <end position="1635"/>
    </location>
</feature>
<feature type="compositionally biased region" description="Polar residues" evidence="2">
    <location>
        <begin position="401"/>
        <end position="425"/>
    </location>
</feature>
<dbReference type="Proteomes" id="UP000050741">
    <property type="component" value="Unassembled WGS sequence"/>
</dbReference>